<organism evidence="1 2">
    <name type="scientific">Agromyces hippuratus</name>
    <dbReference type="NCBI Taxonomy" id="286438"/>
    <lineage>
        <taxon>Bacteria</taxon>
        <taxon>Bacillati</taxon>
        <taxon>Actinomycetota</taxon>
        <taxon>Actinomycetes</taxon>
        <taxon>Micrococcales</taxon>
        <taxon>Microbacteriaceae</taxon>
        <taxon>Agromyces</taxon>
    </lineage>
</organism>
<dbReference type="EMBL" id="JACCFI010000001">
    <property type="protein sequence ID" value="NYG22641.1"/>
    <property type="molecule type" value="Genomic_DNA"/>
</dbReference>
<keyword evidence="2" id="KW-1185">Reference proteome</keyword>
<name>A0A852X9Q3_9MICO</name>
<comment type="caution">
    <text evidence="1">The sequence shown here is derived from an EMBL/GenBank/DDBJ whole genome shotgun (WGS) entry which is preliminary data.</text>
</comment>
<dbReference type="AlphaFoldDB" id="A0A852X9Q3"/>
<evidence type="ECO:0000313" key="1">
    <source>
        <dbReference type="EMBL" id="NYG22641.1"/>
    </source>
</evidence>
<gene>
    <name evidence="1" type="ORF">BJY17_003388</name>
</gene>
<dbReference type="RefSeq" id="WP_281371185.1">
    <property type="nucleotide sequence ID" value="NZ_JACCFI010000001.1"/>
</dbReference>
<dbReference type="Proteomes" id="UP000549066">
    <property type="component" value="Unassembled WGS sequence"/>
</dbReference>
<reference evidence="1 2" key="1">
    <citation type="submission" date="2020-07" db="EMBL/GenBank/DDBJ databases">
        <title>Sequencing the genomes of 1000 actinobacteria strains.</title>
        <authorList>
            <person name="Klenk H.-P."/>
        </authorList>
    </citation>
    <scope>NUCLEOTIDE SEQUENCE [LARGE SCALE GENOMIC DNA]</scope>
    <source>
        <strain evidence="1 2">DSM 8598</strain>
    </source>
</reference>
<proteinExistence type="predicted"/>
<evidence type="ECO:0000313" key="2">
    <source>
        <dbReference type="Proteomes" id="UP000549066"/>
    </source>
</evidence>
<accession>A0A852X9Q3</accession>
<protein>
    <submittedName>
        <fullName evidence="1">Uncharacterized protein</fullName>
    </submittedName>
</protein>
<sequence>MAAVAALVLVTAFADPVAATRYVGAFVGTALIARRQERGGPLRA</sequence>